<accession>A0ABP9QET3</accession>
<evidence type="ECO:0008006" key="4">
    <source>
        <dbReference type="Google" id="ProtNLM"/>
    </source>
</evidence>
<keyword evidence="1" id="KW-0812">Transmembrane</keyword>
<comment type="caution">
    <text evidence="2">The sequence shown here is derived from an EMBL/GenBank/DDBJ whole genome shotgun (WGS) entry which is preliminary data.</text>
</comment>
<evidence type="ECO:0000313" key="2">
    <source>
        <dbReference type="EMBL" id="GAA5160752.1"/>
    </source>
</evidence>
<keyword evidence="1" id="KW-1133">Transmembrane helix</keyword>
<feature type="transmembrane region" description="Helical" evidence="1">
    <location>
        <begin position="33"/>
        <end position="52"/>
    </location>
</feature>
<keyword evidence="1" id="KW-0472">Membrane</keyword>
<dbReference type="EMBL" id="BAABJP010000021">
    <property type="protein sequence ID" value="GAA5160752.1"/>
    <property type="molecule type" value="Genomic_DNA"/>
</dbReference>
<protein>
    <recommendedName>
        <fullName evidence="4">DUF2834 domain-containing protein</fullName>
    </recommendedName>
</protein>
<gene>
    <name evidence="2" type="ORF">GCM10023321_43960</name>
</gene>
<feature type="transmembrane region" description="Helical" evidence="1">
    <location>
        <begin position="64"/>
        <end position="84"/>
    </location>
</feature>
<organism evidence="2 3">
    <name type="scientific">Pseudonocardia eucalypti</name>
    <dbReference type="NCBI Taxonomy" id="648755"/>
    <lineage>
        <taxon>Bacteria</taxon>
        <taxon>Bacillati</taxon>
        <taxon>Actinomycetota</taxon>
        <taxon>Actinomycetes</taxon>
        <taxon>Pseudonocardiales</taxon>
        <taxon>Pseudonocardiaceae</taxon>
        <taxon>Pseudonocardia</taxon>
    </lineage>
</organism>
<evidence type="ECO:0000313" key="3">
    <source>
        <dbReference type="Proteomes" id="UP001428817"/>
    </source>
</evidence>
<dbReference type="Proteomes" id="UP001428817">
    <property type="component" value="Unassembled WGS sequence"/>
</dbReference>
<proteinExistence type="predicted"/>
<name>A0ABP9QET3_9PSEU</name>
<evidence type="ECO:0000256" key="1">
    <source>
        <dbReference type="SAM" id="Phobius"/>
    </source>
</evidence>
<sequence length="112" mass="11979">MAVGWLVIAVFTVNAIAVDGISLLYRGWTDSASSFLIINDFLIELILIAVFIHIDSRRRGRNPWGWIVLTMALGAIGSLGYLLARSFDETAPPIFGGTASTAATQTKTPPGA</sequence>
<keyword evidence="3" id="KW-1185">Reference proteome</keyword>
<reference evidence="3" key="1">
    <citation type="journal article" date="2019" name="Int. J. Syst. Evol. Microbiol.">
        <title>The Global Catalogue of Microorganisms (GCM) 10K type strain sequencing project: providing services to taxonomists for standard genome sequencing and annotation.</title>
        <authorList>
            <consortium name="The Broad Institute Genomics Platform"/>
            <consortium name="The Broad Institute Genome Sequencing Center for Infectious Disease"/>
            <person name="Wu L."/>
            <person name="Ma J."/>
        </authorList>
    </citation>
    <scope>NUCLEOTIDE SEQUENCE [LARGE SCALE GENOMIC DNA]</scope>
    <source>
        <strain evidence="3">JCM 18303</strain>
    </source>
</reference>